<sequence>MSTHQASSGQSLSKKKETHLRCERQRREAINNGYGELKELLPKSLSSQGCKTTNASILFRSFDYIGQLQEKISSQDEELDKLKANYAALEMISNQYENLSKESSAHVVESRDQKMLVKLLEMSFDSFKKDVDTEDYTKLTQTLITWVEKMDYKVGLSVEPIFEPPNTEALLKECAWLQESKVPHVFKELEFVIREICKKLNISSKLNTKFLNSITEEKVAKSCFGINQSEKHMLVSKSGADQLKATVFLLGENVCQVEISFKHSKYPSGVFRSTAMPNVQWKLQQLQDTGNYCVKIHQTLVKALESITKLEQDKSWDLASADFVMSAITQLTDLFKRAKNAMILPRKKTLAELENFQPTKFFNPPLPPDYLISVYISASKVICATYQTQSKVSIPPLPIQNSLNISQAECIVPQFMDVLYVLNVASGQLNHLEMSMKTVVCQLNKYVK</sequence>
<proteinExistence type="predicted"/>
<dbReference type="WBParaSite" id="RSKR_0000115200.1">
    <property type="protein sequence ID" value="RSKR_0000115200.1"/>
    <property type="gene ID" value="RSKR_0000115200"/>
</dbReference>
<dbReference type="Proteomes" id="UP000095286">
    <property type="component" value="Unplaced"/>
</dbReference>
<accession>A0AC35TIV0</accession>
<evidence type="ECO:0000313" key="2">
    <source>
        <dbReference type="WBParaSite" id="RSKR_0000115200.1"/>
    </source>
</evidence>
<evidence type="ECO:0000313" key="1">
    <source>
        <dbReference type="Proteomes" id="UP000095286"/>
    </source>
</evidence>
<name>A0AC35TIV0_9BILA</name>
<reference evidence="2" key="1">
    <citation type="submission" date="2016-11" db="UniProtKB">
        <authorList>
            <consortium name="WormBaseParasite"/>
        </authorList>
    </citation>
    <scope>IDENTIFICATION</scope>
    <source>
        <strain evidence="2">KR3021</strain>
    </source>
</reference>
<protein>
    <submittedName>
        <fullName evidence="2">BHLH domain-containing protein</fullName>
    </submittedName>
</protein>
<organism evidence="1 2">
    <name type="scientific">Rhabditophanes sp. KR3021</name>
    <dbReference type="NCBI Taxonomy" id="114890"/>
    <lineage>
        <taxon>Eukaryota</taxon>
        <taxon>Metazoa</taxon>
        <taxon>Ecdysozoa</taxon>
        <taxon>Nematoda</taxon>
        <taxon>Chromadorea</taxon>
        <taxon>Rhabditida</taxon>
        <taxon>Tylenchina</taxon>
        <taxon>Panagrolaimomorpha</taxon>
        <taxon>Strongyloidoidea</taxon>
        <taxon>Alloionematidae</taxon>
        <taxon>Rhabditophanes</taxon>
    </lineage>
</organism>